<comment type="caution">
    <text evidence="1">The sequence shown here is derived from an EMBL/GenBank/DDBJ whole genome shotgun (WGS) entry which is preliminary data.</text>
</comment>
<gene>
    <name evidence="1" type="ORF">LCGC14_1130910</name>
</gene>
<accession>A0A0F9M112</accession>
<reference evidence="1" key="1">
    <citation type="journal article" date="2015" name="Nature">
        <title>Complex archaea that bridge the gap between prokaryotes and eukaryotes.</title>
        <authorList>
            <person name="Spang A."/>
            <person name="Saw J.H."/>
            <person name="Jorgensen S.L."/>
            <person name="Zaremba-Niedzwiedzka K."/>
            <person name="Martijn J."/>
            <person name="Lind A.E."/>
            <person name="van Eijk R."/>
            <person name="Schleper C."/>
            <person name="Guy L."/>
            <person name="Ettema T.J."/>
        </authorList>
    </citation>
    <scope>NUCLEOTIDE SEQUENCE</scope>
</reference>
<protein>
    <recommendedName>
        <fullName evidence="2">CopG-like ribbon-helix-helix domain-containing protein</fullName>
    </recommendedName>
</protein>
<dbReference type="AlphaFoldDB" id="A0A0F9M112"/>
<dbReference type="EMBL" id="LAZR01005296">
    <property type="protein sequence ID" value="KKN01120.1"/>
    <property type="molecule type" value="Genomic_DNA"/>
</dbReference>
<dbReference type="SUPFAM" id="SSF47598">
    <property type="entry name" value="Ribbon-helix-helix"/>
    <property type="match status" value="1"/>
</dbReference>
<evidence type="ECO:0008006" key="2">
    <source>
        <dbReference type="Google" id="ProtNLM"/>
    </source>
</evidence>
<dbReference type="InterPro" id="IPR010985">
    <property type="entry name" value="Ribbon_hlx_hlx"/>
</dbReference>
<sequence length="66" mass="7683">MKGNRSETVWVRVTPDLKAWIEGEAEKQGRTVSSLCAYILSEWETLSYRQEIEQLRKDDLAEHLST</sequence>
<evidence type="ECO:0000313" key="1">
    <source>
        <dbReference type="EMBL" id="KKN01120.1"/>
    </source>
</evidence>
<proteinExistence type="predicted"/>
<dbReference type="GO" id="GO:0006355">
    <property type="term" value="P:regulation of DNA-templated transcription"/>
    <property type="evidence" value="ECO:0007669"/>
    <property type="project" value="InterPro"/>
</dbReference>
<name>A0A0F9M112_9ZZZZ</name>
<organism evidence="1">
    <name type="scientific">marine sediment metagenome</name>
    <dbReference type="NCBI Taxonomy" id="412755"/>
    <lineage>
        <taxon>unclassified sequences</taxon>
        <taxon>metagenomes</taxon>
        <taxon>ecological metagenomes</taxon>
    </lineage>
</organism>